<dbReference type="PANTHER" id="PTHR47017">
    <property type="entry name" value="ACYL-COA"/>
    <property type="match status" value="1"/>
</dbReference>
<dbReference type="Gene3D" id="3.40.630.30">
    <property type="match status" value="1"/>
</dbReference>
<dbReference type="SUPFAM" id="SSF55729">
    <property type="entry name" value="Acyl-CoA N-acyltransferases (Nat)"/>
    <property type="match status" value="1"/>
</dbReference>
<dbReference type="PANTHER" id="PTHR47017:SF1">
    <property type="entry name" value="ACYL-COA"/>
    <property type="match status" value="1"/>
</dbReference>
<dbReference type="EMBL" id="CP067420">
    <property type="protein sequence ID" value="QQP91115.1"/>
    <property type="molecule type" value="Genomic_DNA"/>
</dbReference>
<dbReference type="Pfam" id="PF04339">
    <property type="entry name" value="FemAB_like"/>
    <property type="match status" value="1"/>
</dbReference>
<organism evidence="1 2">
    <name type="scientific">Skermanella cutis</name>
    <dbReference type="NCBI Taxonomy" id="2775420"/>
    <lineage>
        <taxon>Bacteria</taxon>
        <taxon>Pseudomonadati</taxon>
        <taxon>Pseudomonadota</taxon>
        <taxon>Alphaproteobacteria</taxon>
        <taxon>Rhodospirillales</taxon>
        <taxon>Azospirillaceae</taxon>
        <taxon>Skermanella</taxon>
    </lineage>
</organism>
<keyword evidence="2" id="KW-1185">Reference proteome</keyword>
<sequence>MPDGNDSITVKVIPGIGAVDAAAWDACAGAENPFLSHAFLGALEDSGSCRAATGWQPQHLVLESPEGGVWGAVPLYLKSHSYGEYVFDHAWANAYERAGGSYYPKLQAAVPFTPVTGPRLLVHPEAPAGVAPALISALEQIGLRHAVSSIHVTFPTESDWNRFGEAGWLQRIGQQYHWENRGYGSFDDFLGELNSRKRKSIRKERREVAETGVKIHTLTGPDLRQEHWDVFYKFYMDTSDRKWGSAYLNRKFFRQLGETMADRVVLILVEDDGDWVAGALNLLGGDTLYGRNWGCLATYKHLHFEACYYRAIDFAIERGLKRVEAGAQGQHKIQRGYLPTPTYSAHWIRDPGLRAAIADYLRRERPAVENEIAILMQDSPFRQENGCG</sequence>
<accession>A0ABX7BBK1</accession>
<gene>
    <name evidence="1" type="ORF">IGS68_07865</name>
</gene>
<evidence type="ECO:0000313" key="2">
    <source>
        <dbReference type="Proteomes" id="UP000595197"/>
    </source>
</evidence>
<proteinExistence type="predicted"/>
<name>A0ABX7BBK1_9PROT</name>
<evidence type="ECO:0000313" key="1">
    <source>
        <dbReference type="EMBL" id="QQP91115.1"/>
    </source>
</evidence>
<dbReference type="RefSeq" id="WP_201078695.1">
    <property type="nucleotide sequence ID" value="NZ_CP067420.1"/>
</dbReference>
<dbReference type="InterPro" id="IPR007434">
    <property type="entry name" value="FemAB-like"/>
</dbReference>
<dbReference type="Proteomes" id="UP000595197">
    <property type="component" value="Chromosome"/>
</dbReference>
<reference evidence="1" key="1">
    <citation type="submission" date="2021-02" db="EMBL/GenBank/DDBJ databases">
        <title>Skermanella TT6 skin isolate.</title>
        <authorList>
            <person name="Lee K."/>
            <person name="Ganzorig M."/>
        </authorList>
    </citation>
    <scope>NUCLEOTIDE SEQUENCE</scope>
    <source>
        <strain evidence="1">TT6</strain>
    </source>
</reference>
<dbReference type="InterPro" id="IPR016181">
    <property type="entry name" value="Acyl_CoA_acyltransferase"/>
</dbReference>
<protein>
    <submittedName>
        <fullName evidence="1">N-acetyltransferase</fullName>
    </submittedName>
</protein>